<dbReference type="GO" id="GO:0052855">
    <property type="term" value="F:ADP-dependent NAD(P)H-hydrate dehydratase activity"/>
    <property type="evidence" value="ECO:0007669"/>
    <property type="project" value="UniProtKB-UniRule"/>
</dbReference>
<sequence length="285" mass="29068">MDRQPRLVTMGPARIASLRKPGGAHKYDHGHAVILSGGAGATGAARLAARAALRIGAGLVTLGVPPAAQLEVAAHETAVMLMRIQDAQTLNARLEDARISALCLGPGLGVDRAGPLLARALVDARCPLVIDADALTAIGKDGALMAALHSGCLLTPHMGEFARMFPDIEVPDAVTPRAAALRRAAERAGCTILLKGAETLIAGPDGTCYRHSATGDRAAPWLATAGAGDVLAGIITGLIARGHAPIDAAATGAWLHAEAARLFGPGLVAEDLPEVLPRVLSRLGV</sequence>
<dbReference type="Gene3D" id="3.40.1190.20">
    <property type="match status" value="1"/>
</dbReference>
<evidence type="ECO:0000256" key="6">
    <source>
        <dbReference type="HAMAP-Rule" id="MF_01965"/>
    </source>
</evidence>
<dbReference type="InterPro" id="IPR017953">
    <property type="entry name" value="Carbohydrate_kinase_pred_CS"/>
</dbReference>
<dbReference type="STRING" id="573024.SAMN05216208_1275"/>
<dbReference type="CDD" id="cd01171">
    <property type="entry name" value="YXKO-related"/>
    <property type="match status" value="1"/>
</dbReference>
<evidence type="ECO:0000256" key="2">
    <source>
        <dbReference type="ARBA" id="ARBA00022840"/>
    </source>
</evidence>
<dbReference type="InterPro" id="IPR029056">
    <property type="entry name" value="Ribokinase-like"/>
</dbReference>
<comment type="catalytic activity">
    <reaction evidence="6">
        <text>(6S)-NADHX + ADP = AMP + phosphate + NADH + H(+)</text>
        <dbReference type="Rhea" id="RHEA:32223"/>
        <dbReference type="ChEBI" id="CHEBI:15378"/>
        <dbReference type="ChEBI" id="CHEBI:43474"/>
        <dbReference type="ChEBI" id="CHEBI:57945"/>
        <dbReference type="ChEBI" id="CHEBI:64074"/>
        <dbReference type="ChEBI" id="CHEBI:456215"/>
        <dbReference type="ChEBI" id="CHEBI:456216"/>
        <dbReference type="EC" id="4.2.1.136"/>
    </reaction>
</comment>
<dbReference type="PANTHER" id="PTHR12592">
    <property type="entry name" value="ATP-DEPENDENT (S)-NAD(P)H-HYDRATE DEHYDRATASE FAMILY MEMBER"/>
    <property type="match status" value="1"/>
</dbReference>
<keyword evidence="5 6" id="KW-0456">Lyase</keyword>
<feature type="binding site" evidence="6">
    <location>
        <position position="44"/>
    </location>
    <ligand>
        <name>(6S)-NADPHX</name>
        <dbReference type="ChEBI" id="CHEBI:64076"/>
    </ligand>
</feature>
<organism evidence="8 9">
    <name type="scientific">Roseovarius nanhaiticus</name>
    <dbReference type="NCBI Taxonomy" id="573024"/>
    <lineage>
        <taxon>Bacteria</taxon>
        <taxon>Pseudomonadati</taxon>
        <taxon>Pseudomonadota</taxon>
        <taxon>Alphaproteobacteria</taxon>
        <taxon>Rhodobacterales</taxon>
        <taxon>Roseobacteraceae</taxon>
        <taxon>Roseovarius</taxon>
    </lineage>
</organism>
<dbReference type="EMBL" id="FTNV01000001">
    <property type="protein sequence ID" value="SIR96943.1"/>
    <property type="molecule type" value="Genomic_DNA"/>
</dbReference>
<evidence type="ECO:0000256" key="5">
    <source>
        <dbReference type="ARBA" id="ARBA00023239"/>
    </source>
</evidence>
<comment type="catalytic activity">
    <reaction evidence="6">
        <text>(6S)-NADPHX + ADP = AMP + phosphate + NADPH + H(+)</text>
        <dbReference type="Rhea" id="RHEA:32235"/>
        <dbReference type="ChEBI" id="CHEBI:15378"/>
        <dbReference type="ChEBI" id="CHEBI:43474"/>
        <dbReference type="ChEBI" id="CHEBI:57783"/>
        <dbReference type="ChEBI" id="CHEBI:64076"/>
        <dbReference type="ChEBI" id="CHEBI:456215"/>
        <dbReference type="ChEBI" id="CHEBI:456216"/>
        <dbReference type="EC" id="4.2.1.136"/>
    </reaction>
</comment>
<dbReference type="GO" id="GO:0016301">
    <property type="term" value="F:kinase activity"/>
    <property type="evidence" value="ECO:0007669"/>
    <property type="project" value="UniProtKB-KW"/>
</dbReference>
<accession>A0A1N7F9D1</accession>
<name>A0A1N7F9D1_9RHOB</name>
<keyword evidence="9" id="KW-1185">Reference proteome</keyword>
<dbReference type="InterPro" id="IPR000631">
    <property type="entry name" value="CARKD"/>
</dbReference>
<keyword evidence="2 6" id="KW-0067">ATP-binding</keyword>
<feature type="domain" description="YjeF C-terminal" evidence="7">
    <location>
        <begin position="9"/>
        <end position="283"/>
    </location>
</feature>
<dbReference type="GO" id="GO:0110051">
    <property type="term" value="P:metabolite repair"/>
    <property type="evidence" value="ECO:0007669"/>
    <property type="project" value="TreeGrafter"/>
</dbReference>
<gene>
    <name evidence="6" type="primary">nnrD</name>
    <name evidence="8" type="ORF">SAMN05421666_0860</name>
</gene>
<feature type="binding site" evidence="6">
    <location>
        <position position="229"/>
    </location>
    <ligand>
        <name>(6S)-NADPHX</name>
        <dbReference type="ChEBI" id="CHEBI:64076"/>
    </ligand>
</feature>
<keyword evidence="1 6" id="KW-0547">Nucleotide-binding</keyword>
<dbReference type="RefSeq" id="WP_335743487.1">
    <property type="nucleotide sequence ID" value="NZ_FOAC01000001.1"/>
</dbReference>
<keyword evidence="3 6" id="KW-0521">NADP</keyword>
<feature type="binding site" evidence="6">
    <location>
        <position position="157"/>
    </location>
    <ligand>
        <name>(6S)-NADPHX</name>
        <dbReference type="ChEBI" id="CHEBI:64076"/>
    </ligand>
</feature>
<evidence type="ECO:0000313" key="8">
    <source>
        <dbReference type="EMBL" id="SIR96943.1"/>
    </source>
</evidence>
<keyword evidence="4 6" id="KW-0520">NAD</keyword>
<reference evidence="8 9" key="1">
    <citation type="submission" date="2017-01" db="EMBL/GenBank/DDBJ databases">
        <authorList>
            <person name="Mah S.A."/>
            <person name="Swanson W.J."/>
            <person name="Moy G.W."/>
            <person name="Vacquier V.D."/>
        </authorList>
    </citation>
    <scope>NUCLEOTIDE SEQUENCE [LARGE SCALE GENOMIC DNA]</scope>
    <source>
        <strain evidence="8 9">DSM 29590</strain>
    </source>
</reference>
<dbReference type="Pfam" id="PF01256">
    <property type="entry name" value="Carb_kinase"/>
    <property type="match status" value="1"/>
</dbReference>
<comment type="cofactor">
    <cofactor evidence="6">
        <name>Mg(2+)</name>
        <dbReference type="ChEBI" id="CHEBI:18420"/>
    </cofactor>
</comment>
<feature type="binding site" evidence="6">
    <location>
        <begin position="195"/>
        <end position="199"/>
    </location>
    <ligand>
        <name>AMP</name>
        <dbReference type="ChEBI" id="CHEBI:456215"/>
    </ligand>
</feature>
<dbReference type="GO" id="GO:0046496">
    <property type="term" value="P:nicotinamide nucleotide metabolic process"/>
    <property type="evidence" value="ECO:0007669"/>
    <property type="project" value="UniProtKB-UniRule"/>
</dbReference>
<dbReference type="HAMAP" id="MF_01965">
    <property type="entry name" value="NADHX_dehydratase"/>
    <property type="match status" value="1"/>
</dbReference>
<dbReference type="SUPFAM" id="SSF53613">
    <property type="entry name" value="Ribokinase-like"/>
    <property type="match status" value="1"/>
</dbReference>
<feature type="binding site" evidence="6">
    <location>
        <position position="228"/>
    </location>
    <ligand>
        <name>AMP</name>
        <dbReference type="ChEBI" id="CHEBI:456215"/>
    </ligand>
</feature>
<evidence type="ECO:0000256" key="4">
    <source>
        <dbReference type="ARBA" id="ARBA00023027"/>
    </source>
</evidence>
<dbReference type="NCBIfam" id="TIGR00196">
    <property type="entry name" value="yjeF_cterm"/>
    <property type="match status" value="1"/>
</dbReference>
<evidence type="ECO:0000313" key="9">
    <source>
        <dbReference type="Proteomes" id="UP000186019"/>
    </source>
</evidence>
<keyword evidence="8" id="KW-0808">Transferase</keyword>
<proteinExistence type="inferred from homology"/>
<dbReference type="PROSITE" id="PS01050">
    <property type="entry name" value="YJEF_C_2"/>
    <property type="match status" value="1"/>
</dbReference>
<dbReference type="Proteomes" id="UP000186019">
    <property type="component" value="Unassembled WGS sequence"/>
</dbReference>
<feature type="binding site" evidence="6">
    <location>
        <position position="107"/>
    </location>
    <ligand>
        <name>(6S)-NADPHX</name>
        <dbReference type="ChEBI" id="CHEBI:64076"/>
    </ligand>
</feature>
<comment type="function">
    <text evidence="6">Catalyzes the dehydration of the S-form of NAD(P)HX at the expense of ADP, which is converted to AMP. Together with NAD(P)HX epimerase, which catalyzes the epimerization of the S- and R-forms, the enzyme allows the repair of both epimers of NAD(P)HX, a damaged form of NAD(P)H that is a result of enzymatic or heat-dependent hydration.</text>
</comment>
<dbReference type="EC" id="4.2.1.136" evidence="6"/>
<dbReference type="PROSITE" id="PS51383">
    <property type="entry name" value="YJEF_C_3"/>
    <property type="match status" value="1"/>
</dbReference>
<evidence type="ECO:0000256" key="3">
    <source>
        <dbReference type="ARBA" id="ARBA00022857"/>
    </source>
</evidence>
<comment type="similarity">
    <text evidence="6">Belongs to the NnrD/CARKD family.</text>
</comment>
<evidence type="ECO:0000256" key="1">
    <source>
        <dbReference type="ARBA" id="ARBA00022741"/>
    </source>
</evidence>
<dbReference type="AlphaFoldDB" id="A0A1N7F9D1"/>
<evidence type="ECO:0000259" key="7">
    <source>
        <dbReference type="PROSITE" id="PS51383"/>
    </source>
</evidence>
<protein>
    <recommendedName>
        <fullName evidence="6">ADP-dependent (S)-NAD(P)H-hydrate dehydratase</fullName>
        <ecNumber evidence="6">4.2.1.136</ecNumber>
    </recommendedName>
    <alternativeName>
        <fullName evidence="6">ADP-dependent NAD(P)HX dehydratase</fullName>
    </alternativeName>
</protein>
<comment type="subunit">
    <text evidence="6">Homotetramer.</text>
</comment>
<dbReference type="GO" id="GO:0005524">
    <property type="term" value="F:ATP binding"/>
    <property type="evidence" value="ECO:0007669"/>
    <property type="project" value="UniProtKB-KW"/>
</dbReference>
<dbReference type="PANTHER" id="PTHR12592:SF0">
    <property type="entry name" value="ATP-DEPENDENT (S)-NAD(P)H-HYDRATE DEHYDRATASE"/>
    <property type="match status" value="1"/>
</dbReference>
<dbReference type="GO" id="GO:0052856">
    <property type="term" value="F:NAD(P)HX epimerase activity"/>
    <property type="evidence" value="ECO:0007669"/>
    <property type="project" value="TreeGrafter"/>
</dbReference>
<keyword evidence="8" id="KW-0418">Kinase</keyword>